<dbReference type="PANTHER" id="PTHR44688">
    <property type="entry name" value="DNA-BINDING TRANSCRIPTIONAL ACTIVATOR DEVR_DOSR"/>
    <property type="match status" value="1"/>
</dbReference>
<comment type="caution">
    <text evidence="5">The sequence shown here is derived from an EMBL/GenBank/DDBJ whole genome shotgun (WGS) entry which is preliminary data.</text>
</comment>
<dbReference type="SMART" id="SM00421">
    <property type="entry name" value="HTH_LUXR"/>
    <property type="match status" value="1"/>
</dbReference>
<dbReference type="InterPro" id="IPR036388">
    <property type="entry name" value="WH-like_DNA-bd_sf"/>
</dbReference>
<reference evidence="6" key="1">
    <citation type="submission" date="2021-01" db="EMBL/GenBank/DDBJ databases">
        <title>Genome public.</title>
        <authorList>
            <person name="Liu C."/>
            <person name="Sun Q."/>
        </authorList>
    </citation>
    <scope>NUCLEOTIDE SEQUENCE [LARGE SCALE GENOMIC DNA]</scope>
    <source>
        <strain evidence="6">YIM B02567</strain>
    </source>
</reference>
<keyword evidence="3" id="KW-0804">Transcription</keyword>
<dbReference type="RefSeq" id="WP_200247792.1">
    <property type="nucleotide sequence ID" value="NZ_JAENHK010000010.1"/>
</dbReference>
<evidence type="ECO:0000313" key="5">
    <source>
        <dbReference type="EMBL" id="MBK1897529.1"/>
    </source>
</evidence>
<dbReference type="InterPro" id="IPR016032">
    <property type="entry name" value="Sig_transdc_resp-reg_C-effctor"/>
</dbReference>
<sequence length="251" mass="29586">MSENFNGSFFPERGKKGVLSEENEQSNYLEITDAFSRAIYMSVYIIDYQKRHFEYVSENPLFLCGNTADEVKEMGYDFYFKYVQKSDADLLQKIDKIRSEFYETIPVNERKYYTLSYDIHLVNNNKAILVNQKLTPLFLTEKGKIWKAMGVVSLSTNTNSGNITISKQGTNDYWWYDTQDEVWRNEQKIKLSERELDVLRYYAQGYTINKIAEKIFVSPDTIKFHRRKLFEKMQVSNISEALAFVTNNKLL</sequence>
<feature type="domain" description="HTH luxR-type" evidence="4">
    <location>
        <begin position="184"/>
        <end position="249"/>
    </location>
</feature>
<keyword evidence="2" id="KW-0238">DNA-binding</keyword>
<dbReference type="PROSITE" id="PS50043">
    <property type="entry name" value="HTH_LUXR_2"/>
    <property type="match status" value="1"/>
</dbReference>
<dbReference type="PRINTS" id="PR00038">
    <property type="entry name" value="HTHLUXR"/>
</dbReference>
<dbReference type="CDD" id="cd06170">
    <property type="entry name" value="LuxR_C_like"/>
    <property type="match status" value="1"/>
</dbReference>
<protein>
    <submittedName>
        <fullName evidence="5">Response regulator transcription factor</fullName>
    </submittedName>
</protein>
<dbReference type="EMBL" id="JAENHK010000010">
    <property type="protein sequence ID" value="MBK1897529.1"/>
    <property type="molecule type" value="Genomic_DNA"/>
</dbReference>
<dbReference type="SUPFAM" id="SSF46894">
    <property type="entry name" value="C-terminal effector domain of the bipartite response regulators"/>
    <property type="match status" value="1"/>
</dbReference>
<dbReference type="Proteomes" id="UP000628669">
    <property type="component" value="Unassembled WGS sequence"/>
</dbReference>
<evidence type="ECO:0000313" key="6">
    <source>
        <dbReference type="Proteomes" id="UP000628669"/>
    </source>
</evidence>
<evidence type="ECO:0000259" key="4">
    <source>
        <dbReference type="PROSITE" id="PS50043"/>
    </source>
</evidence>
<name>A0ABS1FZB8_9FLAO</name>
<dbReference type="InterPro" id="IPR000792">
    <property type="entry name" value="Tscrpt_reg_LuxR_C"/>
</dbReference>
<organism evidence="5 6">
    <name type="scientific">Chryseobacterium paridis</name>
    <dbReference type="NCBI Taxonomy" id="2800328"/>
    <lineage>
        <taxon>Bacteria</taxon>
        <taxon>Pseudomonadati</taxon>
        <taxon>Bacteroidota</taxon>
        <taxon>Flavobacteriia</taxon>
        <taxon>Flavobacteriales</taxon>
        <taxon>Weeksellaceae</taxon>
        <taxon>Chryseobacterium group</taxon>
        <taxon>Chryseobacterium</taxon>
    </lineage>
</organism>
<dbReference type="Gene3D" id="3.30.450.20">
    <property type="entry name" value="PAS domain"/>
    <property type="match status" value="1"/>
</dbReference>
<evidence type="ECO:0000256" key="2">
    <source>
        <dbReference type="ARBA" id="ARBA00023125"/>
    </source>
</evidence>
<evidence type="ECO:0000256" key="1">
    <source>
        <dbReference type="ARBA" id="ARBA00023015"/>
    </source>
</evidence>
<dbReference type="Pfam" id="PF00196">
    <property type="entry name" value="GerE"/>
    <property type="match status" value="1"/>
</dbReference>
<proteinExistence type="predicted"/>
<evidence type="ECO:0000256" key="3">
    <source>
        <dbReference type="ARBA" id="ARBA00023163"/>
    </source>
</evidence>
<keyword evidence="6" id="KW-1185">Reference proteome</keyword>
<gene>
    <name evidence="5" type="ORF">JHL15_17320</name>
</gene>
<keyword evidence="1" id="KW-0805">Transcription regulation</keyword>
<accession>A0ABS1FZB8</accession>
<dbReference type="PANTHER" id="PTHR44688:SF16">
    <property type="entry name" value="DNA-BINDING TRANSCRIPTIONAL ACTIVATOR DEVR_DOSR"/>
    <property type="match status" value="1"/>
</dbReference>
<dbReference type="Gene3D" id="1.10.10.10">
    <property type="entry name" value="Winged helix-like DNA-binding domain superfamily/Winged helix DNA-binding domain"/>
    <property type="match status" value="1"/>
</dbReference>